<dbReference type="RefSeq" id="XP_011073674.1">
    <property type="nucleotide sequence ID" value="XM_011075372.2"/>
</dbReference>
<organism evidence="5 6">
    <name type="scientific">Sesamum indicum</name>
    <name type="common">Oriental sesame</name>
    <name type="synonym">Sesamum orientale</name>
    <dbReference type="NCBI Taxonomy" id="4182"/>
    <lineage>
        <taxon>Eukaryota</taxon>
        <taxon>Viridiplantae</taxon>
        <taxon>Streptophyta</taxon>
        <taxon>Embryophyta</taxon>
        <taxon>Tracheophyta</taxon>
        <taxon>Spermatophyta</taxon>
        <taxon>Magnoliopsida</taxon>
        <taxon>eudicotyledons</taxon>
        <taxon>Gunneridae</taxon>
        <taxon>Pentapetalae</taxon>
        <taxon>asterids</taxon>
        <taxon>lamiids</taxon>
        <taxon>Lamiales</taxon>
        <taxon>Pedaliaceae</taxon>
        <taxon>Sesamum</taxon>
    </lineage>
</organism>
<comment type="similarity">
    <text evidence="1">Belongs to the universal ribosomal protein uL23 family.</text>
</comment>
<dbReference type="InterPro" id="IPR013025">
    <property type="entry name" value="Ribosomal_uL23-like"/>
</dbReference>
<dbReference type="GeneID" id="105158579"/>
<evidence type="ECO:0000256" key="2">
    <source>
        <dbReference type="ARBA" id="ARBA00022980"/>
    </source>
</evidence>
<proteinExistence type="inferred from homology"/>
<keyword evidence="2" id="KW-0689">Ribosomal protein</keyword>
<reference evidence="6" key="1">
    <citation type="submission" date="2025-08" db="UniProtKB">
        <authorList>
            <consortium name="RefSeq"/>
        </authorList>
    </citation>
    <scope>IDENTIFICATION</scope>
</reference>
<dbReference type="AlphaFoldDB" id="A0A6I9ST08"/>
<dbReference type="InParanoid" id="A0A6I9ST08"/>
<gene>
    <name evidence="6" type="primary">LOC105158579</name>
</gene>
<dbReference type="GO" id="GO:0003729">
    <property type="term" value="F:mRNA binding"/>
    <property type="evidence" value="ECO:0007669"/>
    <property type="project" value="UniProtKB-ARBA"/>
</dbReference>
<dbReference type="PANTHER" id="PTHR11620">
    <property type="entry name" value="60S RIBOSOMAL PROTEIN L23A"/>
    <property type="match status" value="1"/>
</dbReference>
<dbReference type="InterPro" id="IPR012677">
    <property type="entry name" value="Nucleotide-bd_a/b_plait_sf"/>
</dbReference>
<dbReference type="Proteomes" id="UP000504604">
    <property type="component" value="Linkage group LG3"/>
</dbReference>
<accession>A0A6I9ST08</accession>
<dbReference type="SUPFAM" id="SSF54189">
    <property type="entry name" value="Ribosomal proteins S24e, L23 and L15e"/>
    <property type="match status" value="1"/>
</dbReference>
<dbReference type="KEGG" id="sind:105158579"/>
<evidence type="ECO:0000313" key="5">
    <source>
        <dbReference type="Proteomes" id="UP000504604"/>
    </source>
</evidence>
<dbReference type="Pfam" id="PF00276">
    <property type="entry name" value="Ribosomal_L23"/>
    <property type="match status" value="1"/>
</dbReference>
<keyword evidence="5" id="KW-1185">Reference proteome</keyword>
<dbReference type="GO" id="GO:0003735">
    <property type="term" value="F:structural constituent of ribosome"/>
    <property type="evidence" value="ECO:0007669"/>
    <property type="project" value="InterPro"/>
</dbReference>
<dbReference type="GO" id="GO:0005840">
    <property type="term" value="C:ribosome"/>
    <property type="evidence" value="ECO:0007669"/>
    <property type="project" value="UniProtKB-KW"/>
</dbReference>
<evidence type="ECO:0000256" key="4">
    <source>
        <dbReference type="SAM" id="MobiDB-lite"/>
    </source>
</evidence>
<keyword evidence="3" id="KW-0687">Ribonucleoprotein</keyword>
<evidence type="ECO:0000313" key="6">
    <source>
        <dbReference type="RefSeq" id="XP_011073674.1"/>
    </source>
</evidence>
<dbReference type="Gene3D" id="3.30.70.330">
    <property type="match status" value="1"/>
</dbReference>
<evidence type="ECO:0000256" key="3">
    <source>
        <dbReference type="ARBA" id="ARBA00023274"/>
    </source>
</evidence>
<dbReference type="GO" id="GO:1990904">
    <property type="term" value="C:ribonucleoprotein complex"/>
    <property type="evidence" value="ECO:0007669"/>
    <property type="project" value="UniProtKB-KW"/>
</dbReference>
<dbReference type="HAMAP" id="MF_01369_A">
    <property type="entry name" value="Ribosomal_uL23_A"/>
    <property type="match status" value="1"/>
</dbReference>
<name>A0A6I9ST08_SESIN</name>
<feature type="region of interest" description="Disordered" evidence="4">
    <location>
        <begin position="100"/>
        <end position="126"/>
    </location>
</feature>
<protein>
    <submittedName>
        <fullName evidence="6">60S ribosomal protein L23A-like</fullName>
    </submittedName>
</protein>
<evidence type="ECO:0000256" key="1">
    <source>
        <dbReference type="ARBA" id="ARBA00006700"/>
    </source>
</evidence>
<sequence>MITSAAINSGICFRRRAVSFPSGFSSGLPSVSTKLLPLTSALYPKGKDALPSLRPFDSRILCRVLVHPWATNREADGTTQLLKNTIVLASMPQAVIISDGGASSGANTSRKERNPKRLNSSAPKSDKPDLLPVIRYPLATDSATKAILENNTLVFIVDKRADKKNIKDAFKNMLKTRAKKVNTLIMSDGTKKAYITLGPDCKALDVAKKIKVL</sequence>
<dbReference type="GO" id="GO:0006412">
    <property type="term" value="P:translation"/>
    <property type="evidence" value="ECO:0007669"/>
    <property type="project" value="InterPro"/>
</dbReference>
<dbReference type="InterPro" id="IPR012678">
    <property type="entry name" value="Ribosomal_uL23/eL15/eS24_sf"/>
</dbReference>
<dbReference type="OrthoDB" id="1267328at2759"/>
<dbReference type="Gramene" id="SIN_1015268.t">
    <property type="protein sequence ID" value="SIN_1015268.t"/>
    <property type="gene ID" value="SIN_1015268"/>
</dbReference>